<evidence type="ECO:0000256" key="2">
    <source>
        <dbReference type="ARBA" id="ARBA00022723"/>
    </source>
</evidence>
<dbReference type="PANTHER" id="PTHR11472:SF34">
    <property type="entry name" value="REGULATOR OF TELOMERE ELONGATION HELICASE 1"/>
    <property type="match status" value="1"/>
</dbReference>
<evidence type="ECO:0000313" key="17">
    <source>
        <dbReference type="Proteomes" id="UP000441399"/>
    </source>
</evidence>
<dbReference type="InterPro" id="IPR011604">
    <property type="entry name" value="PDDEXK-like_dom_sf"/>
</dbReference>
<dbReference type="InterPro" id="IPR010614">
    <property type="entry name" value="RAD3-like_helicase_DEAD"/>
</dbReference>
<dbReference type="PROSITE" id="PS51193">
    <property type="entry name" value="HELICASE_ATP_BIND_2"/>
    <property type="match status" value="1"/>
</dbReference>
<gene>
    <name evidence="15" type="primary">dinG_3</name>
    <name evidence="16" type="synonym">dinG_2</name>
    <name evidence="16" type="ORF">OPDIPICF_01537</name>
    <name evidence="15" type="ORF">OPDIPICF_04007</name>
</gene>
<evidence type="ECO:0000256" key="13">
    <source>
        <dbReference type="ARBA" id="ARBA00038058"/>
    </source>
</evidence>
<name>A0A5S9NW06_9GAMM</name>
<dbReference type="InterPro" id="IPR011545">
    <property type="entry name" value="DEAD/DEAH_box_helicase_dom"/>
</dbReference>
<dbReference type="Pfam" id="PF06733">
    <property type="entry name" value="DEAD_2"/>
    <property type="match status" value="1"/>
</dbReference>
<dbReference type="GO" id="GO:0003677">
    <property type="term" value="F:DNA binding"/>
    <property type="evidence" value="ECO:0007669"/>
    <property type="project" value="UniProtKB-KW"/>
</dbReference>
<dbReference type="SMART" id="SM00488">
    <property type="entry name" value="DEXDc2"/>
    <property type="match status" value="1"/>
</dbReference>
<keyword evidence="11" id="KW-0234">DNA repair</keyword>
<keyword evidence="2" id="KW-0479">Metal-binding</keyword>
<keyword evidence="9" id="KW-0411">Iron-sulfur</keyword>
<dbReference type="SUPFAM" id="SSF52540">
    <property type="entry name" value="P-loop containing nucleoside triphosphate hydrolases"/>
    <property type="match status" value="2"/>
</dbReference>
<sequence length="814" mass="90920">MTQDLSSQCINVSVGELVEFSCQRGNLHQDTGPAVDPRAGIAAHKRVQKAGGKDYQAEVVVEFDYRMDDWQLNVSGRADGVIDQGDRVIIEEIKTTWIDAADIGADAKALHLAQAKFYAYGLLNEKRGHCIALPVCELRLCYYHLGKQRAQREHIEIEYDTVKIFVEQAAKDYLQWQQHLQQAQRRRQRTISDLAMPYGGFRDGQRDIAEALYKTLATGRQLMTQAPTGIGKTLAHLYPALKAQSTGHVKQVWYLTAKVSGQKSAVEALGVLNEQAFHPSALVLTAKDKICPCKSNDSEQEADQQQQECDFCIGYFDRLPAARAALFDAAQNGVADKTRVLDVAQAHRICPFELGLDAARWLDIVIADYNYVFDPLIRLNRLLEMNAETAALLVDEAHNLPDRTRSAYSAELNPWVMRQAFSAVRKADRKAGRLLSALAECVDDLGRLPAEGVVGQSRLLQCIPDTVRVALEAFFDRVDECRAKKIEFSPQLTPLFRMLYRFEGVVKLSTQAPSQASRQIDIPIDQTFQVLVRPVGRSDVFELALVNVHPAPLNAEMFARFKAVSVFSGSLVPMAFYAETSGLTHAQYLDIPSPFDPANASIVVCPFVDMRYGHRDRYHQQIIDIVVSTVCAKAGNYLLCLPSYQMIETLRPLLEQTLPDYHWLYQSRDHSDVERHGLIDELADTGRSSVLVAISGGWYAEGVDLPGEQLIGMIQFGVGLPQISDERRLMQQYAEAAHPGEGFAYTFEYPGFNKVLQSAGRVVRTASDKGVMVLVDARFAEPKYAQLFPRHWQLDFAPSVEQLASTVRGFWAGS</sequence>
<evidence type="ECO:0000256" key="9">
    <source>
        <dbReference type="ARBA" id="ARBA00023014"/>
    </source>
</evidence>
<evidence type="ECO:0000313" key="16">
    <source>
        <dbReference type="EMBL" id="CAA0110164.1"/>
    </source>
</evidence>
<keyword evidence="10" id="KW-0238">DNA-binding</keyword>
<dbReference type="PANTHER" id="PTHR11472">
    <property type="entry name" value="DNA REPAIR DEAD HELICASE RAD3/XP-D SUBFAMILY MEMBER"/>
    <property type="match status" value="1"/>
</dbReference>
<evidence type="ECO:0000256" key="5">
    <source>
        <dbReference type="ARBA" id="ARBA00022801"/>
    </source>
</evidence>
<dbReference type="GO" id="GO:0016818">
    <property type="term" value="F:hydrolase activity, acting on acid anhydrides, in phosphorus-containing anhydrides"/>
    <property type="evidence" value="ECO:0007669"/>
    <property type="project" value="InterPro"/>
</dbReference>
<dbReference type="Gene3D" id="3.40.50.300">
    <property type="entry name" value="P-loop containing nucleotide triphosphate hydrolases"/>
    <property type="match status" value="2"/>
</dbReference>
<evidence type="ECO:0000256" key="12">
    <source>
        <dbReference type="ARBA" id="ARBA00023235"/>
    </source>
</evidence>
<evidence type="ECO:0000256" key="3">
    <source>
        <dbReference type="ARBA" id="ARBA00022741"/>
    </source>
</evidence>
<evidence type="ECO:0000256" key="7">
    <source>
        <dbReference type="ARBA" id="ARBA00022840"/>
    </source>
</evidence>
<dbReference type="Pfam" id="PF00270">
    <property type="entry name" value="DEAD"/>
    <property type="match status" value="1"/>
</dbReference>
<evidence type="ECO:0000256" key="10">
    <source>
        <dbReference type="ARBA" id="ARBA00023125"/>
    </source>
</evidence>
<dbReference type="OrthoDB" id="9765586at2"/>
<dbReference type="InterPro" id="IPR042493">
    <property type="entry name" value="XPD_DNA_FeS"/>
</dbReference>
<proteinExistence type="inferred from homology"/>
<keyword evidence="12" id="KW-0413">Isomerase</keyword>
<dbReference type="GO" id="GO:0051539">
    <property type="term" value="F:4 iron, 4 sulfur cluster binding"/>
    <property type="evidence" value="ECO:0007669"/>
    <property type="project" value="UniProtKB-KW"/>
</dbReference>
<dbReference type="SMART" id="SM00491">
    <property type="entry name" value="HELICc2"/>
    <property type="match status" value="1"/>
</dbReference>
<evidence type="ECO:0000256" key="8">
    <source>
        <dbReference type="ARBA" id="ARBA00023004"/>
    </source>
</evidence>
<keyword evidence="17" id="KW-1185">Reference proteome</keyword>
<dbReference type="InterPro" id="IPR006555">
    <property type="entry name" value="ATP-dep_Helicase_C"/>
</dbReference>
<dbReference type="Proteomes" id="UP000441399">
    <property type="component" value="Unassembled WGS sequence"/>
</dbReference>
<evidence type="ECO:0000313" key="15">
    <source>
        <dbReference type="EMBL" id="CAA0094844.1"/>
    </source>
</evidence>
<keyword evidence="8" id="KW-0408">Iron</keyword>
<dbReference type="GO" id="GO:0005524">
    <property type="term" value="F:ATP binding"/>
    <property type="evidence" value="ECO:0007669"/>
    <property type="project" value="UniProtKB-KW"/>
</dbReference>
<keyword evidence="5 15" id="KW-0378">Hydrolase</keyword>
<dbReference type="EMBL" id="CACSIO010000003">
    <property type="protein sequence ID" value="CAA0094844.1"/>
    <property type="molecule type" value="Genomic_DNA"/>
</dbReference>
<dbReference type="InterPro" id="IPR014013">
    <property type="entry name" value="Helic_SF1/SF2_ATP-bd_DinG/Rad3"/>
</dbReference>
<evidence type="ECO:0000256" key="4">
    <source>
        <dbReference type="ARBA" id="ARBA00022763"/>
    </source>
</evidence>
<evidence type="ECO:0000256" key="11">
    <source>
        <dbReference type="ARBA" id="ARBA00023204"/>
    </source>
</evidence>
<organism evidence="15 17">
    <name type="scientific">BD1-7 clade bacterium</name>
    <dbReference type="NCBI Taxonomy" id="2029982"/>
    <lineage>
        <taxon>Bacteria</taxon>
        <taxon>Pseudomonadati</taxon>
        <taxon>Pseudomonadota</taxon>
        <taxon>Gammaproteobacteria</taxon>
        <taxon>Cellvibrionales</taxon>
        <taxon>Spongiibacteraceae</taxon>
        <taxon>BD1-7 clade</taxon>
    </lineage>
</organism>
<dbReference type="EMBL" id="CACSIO010000012">
    <property type="protein sequence ID" value="CAA0110164.1"/>
    <property type="molecule type" value="Genomic_DNA"/>
</dbReference>
<keyword evidence="1" id="KW-0004">4Fe-4S</keyword>
<dbReference type="GO" id="GO:0006281">
    <property type="term" value="P:DNA repair"/>
    <property type="evidence" value="ECO:0007669"/>
    <property type="project" value="UniProtKB-KW"/>
</dbReference>
<evidence type="ECO:0000259" key="14">
    <source>
        <dbReference type="PROSITE" id="PS51193"/>
    </source>
</evidence>
<dbReference type="GO" id="GO:0046872">
    <property type="term" value="F:metal ion binding"/>
    <property type="evidence" value="ECO:0007669"/>
    <property type="project" value="UniProtKB-KW"/>
</dbReference>
<keyword evidence="6 15" id="KW-0347">Helicase</keyword>
<comment type="similarity">
    <text evidence="13">Belongs to the helicase family. DinG subfamily.</text>
</comment>
<protein>
    <submittedName>
        <fullName evidence="15">Putative ATP-dependent helicase DinG</fullName>
        <ecNumber evidence="15">3.6.4.12</ecNumber>
    </submittedName>
</protein>
<dbReference type="InterPro" id="IPR027417">
    <property type="entry name" value="P-loop_NTPase"/>
</dbReference>
<dbReference type="GO" id="GO:0003678">
    <property type="term" value="F:DNA helicase activity"/>
    <property type="evidence" value="ECO:0007669"/>
    <property type="project" value="UniProtKB-EC"/>
</dbReference>
<dbReference type="Pfam" id="PF13307">
    <property type="entry name" value="Helicase_C_2"/>
    <property type="match status" value="1"/>
</dbReference>
<dbReference type="AlphaFoldDB" id="A0A5S9NW06"/>
<dbReference type="Gene3D" id="1.10.275.40">
    <property type="match status" value="1"/>
</dbReference>
<dbReference type="EC" id="3.6.4.12" evidence="15"/>
<keyword evidence="7" id="KW-0067">ATP-binding</keyword>
<evidence type="ECO:0000256" key="6">
    <source>
        <dbReference type="ARBA" id="ARBA00022806"/>
    </source>
</evidence>
<evidence type="ECO:0000256" key="1">
    <source>
        <dbReference type="ARBA" id="ARBA00022485"/>
    </source>
</evidence>
<dbReference type="Gene3D" id="3.90.320.10">
    <property type="match status" value="1"/>
</dbReference>
<keyword evidence="3" id="KW-0547">Nucleotide-binding</keyword>
<dbReference type="InterPro" id="IPR006554">
    <property type="entry name" value="Helicase-like_DEXD_c2"/>
</dbReference>
<keyword evidence="4" id="KW-0227">DNA damage</keyword>
<feature type="domain" description="Helicase ATP-binding" evidence="14">
    <location>
        <begin position="191"/>
        <end position="450"/>
    </location>
</feature>
<dbReference type="Gene3D" id="1.10.30.20">
    <property type="entry name" value="Bacterial XPD DNA helicase, FeS cluster domain"/>
    <property type="match status" value="1"/>
</dbReference>
<accession>A0A5S9NW06</accession>
<dbReference type="InterPro" id="IPR045028">
    <property type="entry name" value="DinG/Rad3-like"/>
</dbReference>
<reference evidence="15 17" key="1">
    <citation type="submission" date="2019-11" db="EMBL/GenBank/DDBJ databases">
        <authorList>
            <person name="Holert J."/>
        </authorList>
    </citation>
    <scope>NUCLEOTIDE SEQUENCE [LARGE SCALE GENOMIC DNA]</scope>
    <source>
        <strain evidence="15">SB11_3</strain>
    </source>
</reference>